<comment type="similarity">
    <text evidence="1">Belongs to the universal ribosomal protein uS3 family.</text>
</comment>
<dbReference type="Pfam" id="PF00189">
    <property type="entry name" value="Ribosomal_S3_C"/>
    <property type="match status" value="1"/>
</dbReference>
<dbReference type="InterPro" id="IPR015946">
    <property type="entry name" value="KH_dom-like_a/b"/>
</dbReference>
<dbReference type="InterPro" id="IPR005703">
    <property type="entry name" value="Ribosomal_uS3_euk/arc"/>
</dbReference>
<dbReference type="EMBL" id="BQXS01012745">
    <property type="protein sequence ID" value="GKT27447.1"/>
    <property type="molecule type" value="Genomic_DNA"/>
</dbReference>
<keyword evidence="4" id="KW-0687">Ribonucleoprotein</keyword>
<dbReference type="InterPro" id="IPR009019">
    <property type="entry name" value="KH_sf_prok-type"/>
</dbReference>
<proteinExistence type="inferred from homology"/>
<comment type="caution">
    <text evidence="8">The sequence shown here is derived from an EMBL/GenBank/DDBJ whole genome shotgun (WGS) entry which is preliminary data.</text>
</comment>
<evidence type="ECO:0000256" key="4">
    <source>
        <dbReference type="ARBA" id="ARBA00023274"/>
    </source>
</evidence>
<dbReference type="InterPro" id="IPR004044">
    <property type="entry name" value="KH_dom_type_2"/>
</dbReference>
<dbReference type="Pfam" id="PF07650">
    <property type="entry name" value="KH_2"/>
    <property type="match status" value="1"/>
</dbReference>
<dbReference type="PANTHER" id="PTHR11760:SF32">
    <property type="entry name" value="SMALL RIBOSOMAL SUBUNIT PROTEIN US3"/>
    <property type="match status" value="1"/>
</dbReference>
<keyword evidence="2" id="KW-0694">RNA-binding</keyword>
<evidence type="ECO:0000259" key="7">
    <source>
        <dbReference type="Pfam" id="PF07650"/>
    </source>
</evidence>
<dbReference type="PANTHER" id="PTHR11760">
    <property type="entry name" value="30S/40S RIBOSOMAL PROTEIN S3"/>
    <property type="match status" value="1"/>
</dbReference>
<protein>
    <recommendedName>
        <fullName evidence="5">40S ribosomal protein S3</fullName>
    </recommendedName>
</protein>
<evidence type="ECO:0000259" key="6">
    <source>
        <dbReference type="Pfam" id="PF00189"/>
    </source>
</evidence>
<evidence type="ECO:0000256" key="3">
    <source>
        <dbReference type="ARBA" id="ARBA00022980"/>
    </source>
</evidence>
<evidence type="ECO:0000256" key="1">
    <source>
        <dbReference type="ARBA" id="ARBA00010761"/>
    </source>
</evidence>
<sequence length="205" mass="23005">MNTKRKTISEGLFRAELDALFAKELARQGYAGLEVFTTPRKTNITVKATRVKEVYGEKNRRIQELQSVVEKRFGMKPGQVIICCDKIQEKGLSAEAQVESLRYRLEAGLPIRRAAYAVIRSVMEAGARGVEVIVSGKLRAQRAKSQKYRDGFLLRTGQPKIDNVDVAVRSISMRSGMIGVKVKICQPVRPSVPQPDFITIREPKE</sequence>
<dbReference type="InterPro" id="IPR057258">
    <property type="entry name" value="Ribosomal_uS3"/>
</dbReference>
<keyword evidence="9" id="KW-1185">Reference proteome</keyword>
<gene>
    <name evidence="8" type="ORF">ADUPG1_013839</name>
</gene>
<evidence type="ECO:0000256" key="2">
    <source>
        <dbReference type="ARBA" id="ARBA00022884"/>
    </source>
</evidence>
<evidence type="ECO:0000313" key="9">
    <source>
        <dbReference type="Proteomes" id="UP001057375"/>
    </source>
</evidence>
<dbReference type="NCBIfam" id="TIGR01008">
    <property type="entry name" value="uS3_euk_arch"/>
    <property type="match status" value="1"/>
</dbReference>
<dbReference type="Gene3D" id="3.30.300.20">
    <property type="match status" value="1"/>
</dbReference>
<dbReference type="Gene3D" id="3.30.1140.32">
    <property type="entry name" value="Ribosomal protein S3, C-terminal domain"/>
    <property type="match status" value="1"/>
</dbReference>
<organism evidence="8 9">
    <name type="scientific">Aduncisulcus paluster</name>
    <dbReference type="NCBI Taxonomy" id="2918883"/>
    <lineage>
        <taxon>Eukaryota</taxon>
        <taxon>Metamonada</taxon>
        <taxon>Carpediemonas-like organisms</taxon>
        <taxon>Aduncisulcus</taxon>
    </lineage>
</organism>
<name>A0ABQ5K685_9EUKA</name>
<reference evidence="8" key="1">
    <citation type="submission" date="2022-03" db="EMBL/GenBank/DDBJ databases">
        <title>Draft genome sequence of Aduncisulcus paluster, a free-living microaerophilic Fornicata.</title>
        <authorList>
            <person name="Yuyama I."/>
            <person name="Kume K."/>
            <person name="Tamura T."/>
            <person name="Inagaki Y."/>
            <person name="Hashimoto T."/>
        </authorList>
    </citation>
    <scope>NUCLEOTIDE SEQUENCE</scope>
    <source>
        <strain evidence="8">NY0171</strain>
    </source>
</reference>
<accession>A0ABQ5K685</accession>
<evidence type="ECO:0000313" key="8">
    <source>
        <dbReference type="EMBL" id="GKT27447.1"/>
    </source>
</evidence>
<dbReference type="InterPro" id="IPR001351">
    <property type="entry name" value="Ribosomal_uS3_C"/>
</dbReference>
<dbReference type="SUPFAM" id="SSF54814">
    <property type="entry name" value="Prokaryotic type KH domain (KH-domain type II)"/>
    <property type="match status" value="1"/>
</dbReference>
<feature type="domain" description="Small ribosomal subunit protein uS3 C-terminal" evidence="6">
    <location>
        <begin position="102"/>
        <end position="184"/>
    </location>
</feature>
<keyword evidence="3 8" id="KW-0689">Ribosomal protein</keyword>
<dbReference type="InterPro" id="IPR036419">
    <property type="entry name" value="Ribosomal_S3_C_sf"/>
</dbReference>
<dbReference type="GO" id="GO:0005840">
    <property type="term" value="C:ribosome"/>
    <property type="evidence" value="ECO:0007669"/>
    <property type="project" value="UniProtKB-KW"/>
</dbReference>
<dbReference type="NCBIfam" id="NF003219">
    <property type="entry name" value="PRK04191.1"/>
    <property type="match status" value="1"/>
</dbReference>
<feature type="domain" description="KH type-2" evidence="7">
    <location>
        <begin position="16"/>
        <end position="89"/>
    </location>
</feature>
<dbReference type="Proteomes" id="UP001057375">
    <property type="component" value="Unassembled WGS sequence"/>
</dbReference>
<evidence type="ECO:0000256" key="5">
    <source>
        <dbReference type="ARBA" id="ARBA00035408"/>
    </source>
</evidence>
<dbReference type="SUPFAM" id="SSF54821">
    <property type="entry name" value="Ribosomal protein S3 C-terminal domain"/>
    <property type="match status" value="1"/>
</dbReference>